<sequence length="41" mass="4807">MAKFKNTDANQLRMYVLNFEELFGDGHPIHGIKKVIDRIVF</sequence>
<evidence type="ECO:0000313" key="2">
    <source>
        <dbReference type="Proteomes" id="UP000012249"/>
    </source>
</evidence>
<dbReference type="Proteomes" id="UP000012249">
    <property type="component" value="Unassembled WGS sequence"/>
</dbReference>
<comment type="caution">
    <text evidence="1">The sequence shown here is derived from an EMBL/GenBank/DDBJ whole genome shotgun (WGS) entry which is preliminary data.</text>
</comment>
<proteinExistence type="predicted"/>
<dbReference type="EMBL" id="AHMI02000323">
    <property type="protein sequence ID" value="EMY12090.1"/>
    <property type="molecule type" value="Genomic_DNA"/>
</dbReference>
<reference evidence="1 2" key="1">
    <citation type="submission" date="2013-02" db="EMBL/GenBank/DDBJ databases">
        <authorList>
            <person name="Harkins D.M."/>
            <person name="Durkin A.S."/>
            <person name="Brinkac L.M."/>
            <person name="Haft D.H."/>
            <person name="Selengut J.D."/>
            <person name="Sanka R."/>
            <person name="DePew J."/>
            <person name="Purushe J."/>
            <person name="Haake D.A."/>
            <person name="Matsunaga J."/>
            <person name="Vinetz J.M."/>
            <person name="Sutton G.G."/>
            <person name="Nierman W.C."/>
            <person name="Fouts D.E."/>
        </authorList>
    </citation>
    <scope>NUCLEOTIDE SEQUENCE [LARGE SCALE GENOMIC DNA]</scope>
    <source>
        <strain evidence="1 2">Ecochallenge</strain>
    </source>
</reference>
<name>N1U7K5_9LEPT</name>
<organism evidence="1 2">
    <name type="scientific">Leptospira weilii str. Ecochallenge</name>
    <dbReference type="NCBI Taxonomy" id="1049986"/>
    <lineage>
        <taxon>Bacteria</taxon>
        <taxon>Pseudomonadati</taxon>
        <taxon>Spirochaetota</taxon>
        <taxon>Spirochaetia</taxon>
        <taxon>Leptospirales</taxon>
        <taxon>Leptospiraceae</taxon>
        <taxon>Leptospira</taxon>
    </lineage>
</organism>
<protein>
    <submittedName>
        <fullName evidence="1">Uncharacterized protein</fullName>
    </submittedName>
</protein>
<dbReference type="AlphaFoldDB" id="N1U7K5"/>
<evidence type="ECO:0000313" key="1">
    <source>
        <dbReference type="EMBL" id="EMY12090.1"/>
    </source>
</evidence>
<gene>
    <name evidence="1" type="ORF">LEP1GSC043_1461</name>
</gene>
<accession>N1U7K5</accession>